<dbReference type="InterPro" id="IPR050889">
    <property type="entry name" value="Dendritic_Spine_Reg/Scaffold"/>
</dbReference>
<feature type="repeat" description="ANK" evidence="3">
    <location>
        <begin position="220"/>
        <end position="252"/>
    </location>
</feature>
<keyword evidence="6" id="KW-1185">Reference proteome</keyword>
<dbReference type="SUPFAM" id="SSF48403">
    <property type="entry name" value="Ankyrin repeat"/>
    <property type="match status" value="3"/>
</dbReference>
<proteinExistence type="predicted"/>
<feature type="repeat" description="ANK" evidence="3">
    <location>
        <begin position="589"/>
        <end position="610"/>
    </location>
</feature>
<dbReference type="PROSITE" id="PS50088">
    <property type="entry name" value="ANK_REPEAT"/>
    <property type="match status" value="12"/>
</dbReference>
<evidence type="ECO:0000256" key="2">
    <source>
        <dbReference type="ARBA" id="ARBA00023043"/>
    </source>
</evidence>
<dbReference type="InterPro" id="IPR002110">
    <property type="entry name" value="Ankyrin_rpt"/>
</dbReference>
<organism evidence="5 6">
    <name type="scientific">Talaromyces rugulosus</name>
    <name type="common">Penicillium rugulosum</name>
    <dbReference type="NCBI Taxonomy" id="121627"/>
    <lineage>
        <taxon>Eukaryota</taxon>
        <taxon>Fungi</taxon>
        <taxon>Dikarya</taxon>
        <taxon>Ascomycota</taxon>
        <taxon>Pezizomycotina</taxon>
        <taxon>Eurotiomycetes</taxon>
        <taxon>Eurotiomycetidae</taxon>
        <taxon>Eurotiales</taxon>
        <taxon>Trichocomaceae</taxon>
        <taxon>Talaromyces</taxon>
        <taxon>Talaromyces sect. Islandici</taxon>
    </lineage>
</organism>
<keyword evidence="1" id="KW-0677">Repeat</keyword>
<feature type="repeat" description="ANK" evidence="3">
    <location>
        <begin position="673"/>
        <end position="705"/>
    </location>
</feature>
<feature type="compositionally biased region" description="Polar residues" evidence="4">
    <location>
        <begin position="710"/>
        <end position="724"/>
    </location>
</feature>
<feature type="repeat" description="ANK" evidence="3">
    <location>
        <begin position="359"/>
        <end position="387"/>
    </location>
</feature>
<evidence type="ECO:0000256" key="4">
    <source>
        <dbReference type="SAM" id="MobiDB-lite"/>
    </source>
</evidence>
<dbReference type="EMBL" id="CP055902">
    <property type="protein sequence ID" value="QKX63094.1"/>
    <property type="molecule type" value="Genomic_DNA"/>
</dbReference>
<dbReference type="OrthoDB" id="341259at2759"/>
<evidence type="ECO:0000256" key="1">
    <source>
        <dbReference type="ARBA" id="ARBA00022737"/>
    </source>
</evidence>
<dbReference type="Pfam" id="PF13637">
    <property type="entry name" value="Ank_4"/>
    <property type="match status" value="2"/>
</dbReference>
<feature type="repeat" description="ANK" evidence="3">
    <location>
        <begin position="253"/>
        <end position="285"/>
    </location>
</feature>
<feature type="compositionally biased region" description="Low complexity" evidence="4">
    <location>
        <begin position="60"/>
        <end position="76"/>
    </location>
</feature>
<dbReference type="InterPro" id="IPR036770">
    <property type="entry name" value="Ankyrin_rpt-contain_sf"/>
</dbReference>
<dbReference type="AlphaFoldDB" id="A0A7H8R9J3"/>
<dbReference type="GeneID" id="55997743"/>
<dbReference type="KEGG" id="trg:TRUGW13939_10262"/>
<dbReference type="SMART" id="SM00248">
    <property type="entry name" value="ANK"/>
    <property type="match status" value="15"/>
</dbReference>
<dbReference type="PROSITE" id="PS50297">
    <property type="entry name" value="ANK_REP_REGION"/>
    <property type="match status" value="10"/>
</dbReference>
<feature type="repeat" description="ANK" evidence="3">
    <location>
        <begin position="521"/>
        <end position="545"/>
    </location>
</feature>
<dbReference type="RefSeq" id="XP_035349268.1">
    <property type="nucleotide sequence ID" value="XM_035493375.1"/>
</dbReference>
<dbReference type="Pfam" id="PF12796">
    <property type="entry name" value="Ank_2"/>
    <property type="match status" value="5"/>
</dbReference>
<dbReference type="PRINTS" id="PR01415">
    <property type="entry name" value="ANKYRIN"/>
</dbReference>
<dbReference type="Proteomes" id="UP000509510">
    <property type="component" value="Chromosome V"/>
</dbReference>
<feature type="repeat" description="ANK" evidence="3">
    <location>
        <begin position="555"/>
        <end position="578"/>
    </location>
</feature>
<feature type="repeat" description="ANK" evidence="3">
    <location>
        <begin position="151"/>
        <end position="183"/>
    </location>
</feature>
<feature type="region of interest" description="Disordered" evidence="4">
    <location>
        <begin position="1"/>
        <end position="115"/>
    </location>
</feature>
<accession>A0A7H8R9J3</accession>
<name>A0A7H8R9J3_TALRU</name>
<evidence type="ECO:0000256" key="3">
    <source>
        <dbReference type="PROSITE-ProRule" id="PRU00023"/>
    </source>
</evidence>
<feature type="repeat" description="ANK" evidence="3">
    <location>
        <begin position="488"/>
        <end position="520"/>
    </location>
</feature>
<dbReference type="Gene3D" id="1.25.40.20">
    <property type="entry name" value="Ankyrin repeat-containing domain"/>
    <property type="match status" value="5"/>
</dbReference>
<protein>
    <submittedName>
        <fullName evidence="5">Uncharacterized protein</fullName>
    </submittedName>
</protein>
<sequence>MENSRDSAHARSSSTDAGNGRGRDEQSTTLEPGHYAPSRGLDFSPDEENVPAKKDRRLSRLLSLSRASSISSNASNPAGLDRSRDRDRSPREIPSSPGPFVRLSNMFSRNGSKKNERNLEELRKTLQDGDDLSEEQLDQFSTADLRGTDSDGKTLLYFAAENNCIDTVRVLLSKEVDAAKKERRLGWAALHVAAHNGHEEVVELLKDSPSKLEIDAKDLDRRTPLLLAAASGHTVVVRALIAAGADFNAKDDFDRTPLQWAVEGDHRKVVEELLKQGKRLDIEAMDIFGRSAFWRAAWRGYEDIVELLRDVQSPETLTRTDKNHRTALHAAAENGHTRVVRTLLDNSDFKYRVGYKDLEDQTALHLAAKEGRISVVRLLLAVDTNMDSSLIDARTTAGKTAEELAIDNDHERIAQLLFDKRRELKRNEKNDEKSGRISMMEELAAYSTSQAEAPAKKLALRVAVEEGKTEVVWQLLKEKVGVDTGTSNQKSLLHLAAERGHEEILTLLLKETKKVNVQDRNGLTPLHLAAQRGYDKVVKQLVDQGKADVDIRDRIGQTSLHLAAAKGLTPVVKFLLSKDEVDADAEDRDGQTPLHLAAANGELEAVKALLGENEGNSSSGTEKTGQTAFTDAEDLHGQTALHLAAKYGHTDVVRALLDGFKPNKADINYRDHDGATPLHLAAANDKKEVIRLLLERKAKSDIKDDFGNPALSTHQDAEDTQGSPEQGQTEKEGEEEVPTNDIAGTLDQNGQTEAATAVDTHAVSHDA</sequence>
<keyword evidence="2 3" id="KW-0040">ANK repeat</keyword>
<dbReference type="PANTHER" id="PTHR24166">
    <property type="entry name" value="ROLLING PEBBLES, ISOFORM B"/>
    <property type="match status" value="1"/>
</dbReference>
<feature type="region of interest" description="Disordered" evidence="4">
    <location>
        <begin position="703"/>
        <end position="767"/>
    </location>
</feature>
<dbReference type="PANTHER" id="PTHR24166:SF48">
    <property type="entry name" value="PROTEIN VAPYRIN"/>
    <property type="match status" value="1"/>
</dbReference>
<evidence type="ECO:0000313" key="6">
    <source>
        <dbReference type="Proteomes" id="UP000509510"/>
    </source>
</evidence>
<feature type="repeat" description="ANK" evidence="3">
    <location>
        <begin position="323"/>
        <end position="347"/>
    </location>
</feature>
<reference evidence="6" key="1">
    <citation type="submission" date="2020-06" db="EMBL/GenBank/DDBJ databases">
        <title>A chromosome-scale genome assembly of Talaromyces rugulosus W13939.</title>
        <authorList>
            <person name="Wang B."/>
            <person name="Guo L."/>
            <person name="Ye K."/>
            <person name="Wang L."/>
        </authorList>
    </citation>
    <scope>NUCLEOTIDE SEQUENCE [LARGE SCALE GENOMIC DNA]</scope>
    <source>
        <strain evidence="6">W13939</strain>
    </source>
</reference>
<gene>
    <name evidence="5" type="ORF">TRUGW13939_10262</name>
</gene>
<feature type="repeat" description="ANK" evidence="3">
    <location>
        <begin position="185"/>
        <end position="217"/>
    </location>
</feature>
<feature type="compositionally biased region" description="Basic and acidic residues" evidence="4">
    <location>
        <begin position="81"/>
        <end position="91"/>
    </location>
</feature>
<feature type="repeat" description="ANK" evidence="3">
    <location>
        <begin position="636"/>
        <end position="658"/>
    </location>
</feature>
<evidence type="ECO:0000313" key="5">
    <source>
        <dbReference type="EMBL" id="QKX63094.1"/>
    </source>
</evidence>